<dbReference type="InterPro" id="IPR050582">
    <property type="entry name" value="HAD-like_SerB"/>
</dbReference>
<dbReference type="AlphaFoldDB" id="A0A6N9TKP0"/>
<proteinExistence type="predicted"/>
<dbReference type="InterPro" id="IPR036412">
    <property type="entry name" value="HAD-like_sf"/>
</dbReference>
<dbReference type="InterPro" id="IPR023214">
    <property type="entry name" value="HAD_sf"/>
</dbReference>
<dbReference type="SUPFAM" id="SSF56784">
    <property type="entry name" value="HAD-like"/>
    <property type="match status" value="1"/>
</dbReference>
<evidence type="ECO:0008006" key="3">
    <source>
        <dbReference type="Google" id="ProtNLM"/>
    </source>
</evidence>
<dbReference type="Gene3D" id="3.40.50.1000">
    <property type="entry name" value="HAD superfamily/HAD-like"/>
    <property type="match status" value="1"/>
</dbReference>
<dbReference type="RefSeq" id="WP_163297995.1">
    <property type="nucleotide sequence ID" value="NZ_JAAGRR010000020.1"/>
</dbReference>
<evidence type="ECO:0000313" key="1">
    <source>
        <dbReference type="EMBL" id="NDY41841.1"/>
    </source>
</evidence>
<reference evidence="1 2" key="1">
    <citation type="submission" date="2020-02" db="EMBL/GenBank/DDBJ databases">
        <title>Comparative genomics of sulfur disproportionating microorganisms.</title>
        <authorList>
            <person name="Ward L.M."/>
            <person name="Bertran E."/>
            <person name="Johnston D.T."/>
        </authorList>
    </citation>
    <scope>NUCLEOTIDE SEQUENCE [LARGE SCALE GENOMIC DNA]</scope>
    <source>
        <strain evidence="1 2">DSM 100025</strain>
    </source>
</reference>
<protein>
    <recommendedName>
        <fullName evidence="3">HAD hydrolase family protein</fullName>
    </recommendedName>
</protein>
<name>A0A6N9TKP0_DISTH</name>
<dbReference type="PANTHER" id="PTHR43344">
    <property type="entry name" value="PHOSPHOSERINE PHOSPHATASE"/>
    <property type="match status" value="1"/>
</dbReference>
<accession>A0A6N9TKP0</accession>
<dbReference type="Proteomes" id="UP000469346">
    <property type="component" value="Unassembled WGS sequence"/>
</dbReference>
<gene>
    <name evidence="1" type="ORF">G3N55_03095</name>
</gene>
<dbReference type="Gene3D" id="1.10.3870.10">
    <property type="entry name" value="AF1437-like domain superfamily"/>
    <property type="match status" value="1"/>
</dbReference>
<comment type="caution">
    <text evidence="1">The sequence shown here is derived from an EMBL/GenBank/DDBJ whole genome shotgun (WGS) entry which is preliminary data.</text>
</comment>
<sequence length="368" mass="38582">MSQLNIDCEGPITQNDNAFELCEALIPGGGDFFARVSRYDDYLADVERRPGYKAGDTLKLVLPFLAAFGATRAAMEDFSRRTLALLPGAREMLARLAAELPTFIVSTSYRPYLDALCAATGFPPENVYCTEVDPDACPVPPAEKGRLSALAAEIAAMPLLSWPDGAARPEDLPPGMGAVVRRLDEIFWEEIPAMAAGRILEGVNPVGGPEKARAVADSLRRTGNPVSGVTYVGDSITDVEALRLVEEGGGAGISFNGNAYAVRAAGWACTSGHAGIVAALVRLSAAAGREALEALPWPEGGAPLEGAALLGALEAAGVPADLLAPLRDPPGGLPPRLWRLDDGIRPRVIPESERVRRAVRGLAVGALG</sequence>
<evidence type="ECO:0000313" key="2">
    <source>
        <dbReference type="Proteomes" id="UP000469346"/>
    </source>
</evidence>
<organism evidence="1 2">
    <name type="scientific">Dissulfurirhabdus thermomarina</name>
    <dbReference type="NCBI Taxonomy" id="1765737"/>
    <lineage>
        <taxon>Bacteria</taxon>
        <taxon>Deltaproteobacteria</taxon>
        <taxon>Dissulfurirhabdaceae</taxon>
        <taxon>Dissulfurirhabdus</taxon>
    </lineage>
</organism>
<keyword evidence="2" id="KW-1185">Reference proteome</keyword>
<dbReference type="EMBL" id="JAAGRR010000020">
    <property type="protein sequence ID" value="NDY41841.1"/>
    <property type="molecule type" value="Genomic_DNA"/>
</dbReference>